<keyword evidence="2" id="KW-0808">Transferase</keyword>
<evidence type="ECO:0000259" key="7">
    <source>
        <dbReference type="PROSITE" id="PS50011"/>
    </source>
</evidence>
<reference evidence="8" key="1">
    <citation type="submission" date="2022-10" db="EMBL/GenBank/DDBJ databases">
        <title>Determination and structural analysis of whole genome sequence of Sarocladium strictum F4-1.</title>
        <authorList>
            <person name="Hu L."/>
            <person name="Jiang Y."/>
        </authorList>
    </citation>
    <scope>NUCLEOTIDE SEQUENCE</scope>
    <source>
        <strain evidence="8">F4-1</strain>
    </source>
</reference>
<dbReference type="PANTHER" id="PTHR44329:SF288">
    <property type="entry name" value="MITOGEN-ACTIVATED PROTEIN KINASE KINASE KINASE 20"/>
    <property type="match status" value="1"/>
</dbReference>
<dbReference type="Pfam" id="PF00069">
    <property type="entry name" value="Pkinase"/>
    <property type="match status" value="1"/>
</dbReference>
<dbReference type="GO" id="GO:0004674">
    <property type="term" value="F:protein serine/threonine kinase activity"/>
    <property type="evidence" value="ECO:0007669"/>
    <property type="project" value="TreeGrafter"/>
</dbReference>
<dbReference type="InterPro" id="IPR002110">
    <property type="entry name" value="Ankyrin_rpt"/>
</dbReference>
<dbReference type="InterPro" id="IPR011009">
    <property type="entry name" value="Kinase-like_dom_sf"/>
</dbReference>
<feature type="repeat" description="ANK" evidence="6">
    <location>
        <begin position="551"/>
        <end position="575"/>
    </location>
</feature>
<dbReference type="SUPFAM" id="SSF48403">
    <property type="entry name" value="Ankyrin repeat"/>
    <property type="match status" value="1"/>
</dbReference>
<dbReference type="AlphaFoldDB" id="A0AA39LD85"/>
<dbReference type="InterPro" id="IPR036770">
    <property type="entry name" value="Ankyrin_rpt-contain_sf"/>
</dbReference>
<sequence>MRERPLKQKYRTRQGLQMKAAQIGSGASFTVTKRHTFENPPKVVVMKDTNLKFDRIGRPNDGAVFVSVATEIEILGHKSLYDHANIVTLLDVRWDHPSMYKQAHGPTLYLEYANMGTLSHYFEWHPTQASNMSRTSNILFDVCLGLQALHRYGITHGDLKPSNVLIFEELGAVTAKLSDFGCSVIQRRTSGPTSELTGFSPPWDAPEAGEVVPSDVLHKSDIYSFGLMYWWCRLWGAQGSKPMTGGEGAFISGTTADLKALKKAEDLGPMMHGSILAAMRNSGCYGLDELELSLVASATLNLRPEERSLETVLEAMQQSLSPPREVRSADVGDMLFPTAEWDPDKAWDIRLEHIEARHTVSRRFHDAVRLLLESSSKSKSQRQALNVLLFRCFFEGFGTEENLELAAYHLRQAAASGSASAMSLLSRFHDIAGIRLPPEVPLERYLVQAMTSGDYLAAKELAKLNPVLFTETQSQHRTREHEDLRYDSEDSFISSVKSWSPSRAISERFGSARKTVVHFAAALGWSRALAMLVHYDDFYECRRFLNAVDDSGHTPLLLALINGHLEAVSVLLDHGEFPWYSHSLVSNFPESRDNLFTYLLGVVAETGGARDGLLRDVCGRLAGAGADPNAKNRLVADGGTLGEAIVTNHDGISTVGNVDRWFETVMEAAVANDNIALVQALLDVGAVPTAAAFHLAAGLHQSEAFKAMIQHPCCPFMHLSQLDVLGRTVVNTAIDSFSETPFYSPIRRYIYSGKPIAQSCRDLLHCLSTFPGFSLREVGLPVSPAQHTPPENDGSPYWMATMARAHVCQPAVLEFLLGPNLELLDDSSPTGDYNPPLYTALLLGSDKLALHLLSLHAATSIDARLGLLTAYANCFCPDNATVCQRLIEAGCDLETTVDRTSDGVIGLETAFQTAVLYQNFNVAACLFENGANRDHINFSVTSEGNVTLLGALIHIIWNDSQNRIRWLFEAYPNSPAPAFIVAPMVGLSALQLCAKMSPENARGESGAKHMMEYLVERYQGAYHVEYQRFDNDSDHPDTR</sequence>
<evidence type="ECO:0000313" key="9">
    <source>
        <dbReference type="Proteomes" id="UP001175261"/>
    </source>
</evidence>
<feature type="domain" description="Protein kinase" evidence="7">
    <location>
        <begin position="17"/>
        <end position="320"/>
    </location>
</feature>
<keyword evidence="6" id="KW-0040">ANK repeat</keyword>
<name>A0AA39LD85_SARSR</name>
<dbReference type="CDD" id="cd00180">
    <property type="entry name" value="PKc"/>
    <property type="match status" value="1"/>
</dbReference>
<dbReference type="Proteomes" id="UP001175261">
    <property type="component" value="Unassembled WGS sequence"/>
</dbReference>
<dbReference type="Pfam" id="PF12796">
    <property type="entry name" value="Ank_2"/>
    <property type="match status" value="1"/>
</dbReference>
<dbReference type="SMART" id="SM00220">
    <property type="entry name" value="S_TKc"/>
    <property type="match status" value="1"/>
</dbReference>
<dbReference type="PROSITE" id="PS50011">
    <property type="entry name" value="PROTEIN_KINASE_DOM"/>
    <property type="match status" value="1"/>
</dbReference>
<comment type="similarity">
    <text evidence="1">Belongs to the protein kinase superfamily. TKL Ser/Thr protein kinase family.</text>
</comment>
<evidence type="ECO:0000256" key="1">
    <source>
        <dbReference type="ARBA" id="ARBA00005843"/>
    </source>
</evidence>
<dbReference type="InterPro" id="IPR051681">
    <property type="entry name" value="Ser/Thr_Kinases-Pseudokinases"/>
</dbReference>
<evidence type="ECO:0000256" key="3">
    <source>
        <dbReference type="ARBA" id="ARBA00022741"/>
    </source>
</evidence>
<dbReference type="Gene3D" id="1.10.510.10">
    <property type="entry name" value="Transferase(Phosphotransferase) domain 1"/>
    <property type="match status" value="1"/>
</dbReference>
<accession>A0AA39LD85</accession>
<dbReference type="InterPro" id="IPR008271">
    <property type="entry name" value="Ser/Thr_kinase_AS"/>
</dbReference>
<dbReference type="InterPro" id="IPR000719">
    <property type="entry name" value="Prot_kinase_dom"/>
</dbReference>
<dbReference type="EMBL" id="JAPDFR010000001">
    <property type="protein sequence ID" value="KAK0392719.1"/>
    <property type="molecule type" value="Genomic_DNA"/>
</dbReference>
<evidence type="ECO:0000256" key="2">
    <source>
        <dbReference type="ARBA" id="ARBA00022679"/>
    </source>
</evidence>
<gene>
    <name evidence="8" type="ORF">NLU13_2214</name>
</gene>
<dbReference type="SMART" id="SM00248">
    <property type="entry name" value="ANK"/>
    <property type="match status" value="5"/>
</dbReference>
<evidence type="ECO:0000313" key="8">
    <source>
        <dbReference type="EMBL" id="KAK0392719.1"/>
    </source>
</evidence>
<evidence type="ECO:0000256" key="4">
    <source>
        <dbReference type="ARBA" id="ARBA00022777"/>
    </source>
</evidence>
<protein>
    <recommendedName>
        <fullName evidence="7">Protein kinase domain-containing protein</fullName>
    </recommendedName>
</protein>
<dbReference type="PROSITE" id="PS50088">
    <property type="entry name" value="ANK_REPEAT"/>
    <property type="match status" value="1"/>
</dbReference>
<dbReference type="SUPFAM" id="SSF56112">
    <property type="entry name" value="Protein kinase-like (PK-like)"/>
    <property type="match status" value="1"/>
</dbReference>
<comment type="caution">
    <text evidence="8">The sequence shown here is derived from an EMBL/GenBank/DDBJ whole genome shotgun (WGS) entry which is preliminary data.</text>
</comment>
<keyword evidence="5" id="KW-0067">ATP-binding</keyword>
<evidence type="ECO:0000256" key="6">
    <source>
        <dbReference type="PROSITE-ProRule" id="PRU00023"/>
    </source>
</evidence>
<organism evidence="8 9">
    <name type="scientific">Sarocladium strictum</name>
    <name type="common">Black bundle disease fungus</name>
    <name type="synonym">Acremonium strictum</name>
    <dbReference type="NCBI Taxonomy" id="5046"/>
    <lineage>
        <taxon>Eukaryota</taxon>
        <taxon>Fungi</taxon>
        <taxon>Dikarya</taxon>
        <taxon>Ascomycota</taxon>
        <taxon>Pezizomycotina</taxon>
        <taxon>Sordariomycetes</taxon>
        <taxon>Hypocreomycetidae</taxon>
        <taxon>Hypocreales</taxon>
        <taxon>Sarocladiaceae</taxon>
        <taxon>Sarocladium</taxon>
    </lineage>
</organism>
<dbReference type="PANTHER" id="PTHR44329">
    <property type="entry name" value="SERINE/THREONINE-PROTEIN KINASE TNNI3K-RELATED"/>
    <property type="match status" value="1"/>
</dbReference>
<keyword evidence="4" id="KW-0418">Kinase</keyword>
<dbReference type="GO" id="GO:0005524">
    <property type="term" value="F:ATP binding"/>
    <property type="evidence" value="ECO:0007669"/>
    <property type="project" value="UniProtKB-KW"/>
</dbReference>
<keyword evidence="9" id="KW-1185">Reference proteome</keyword>
<proteinExistence type="inferred from homology"/>
<dbReference type="Gene3D" id="1.25.40.20">
    <property type="entry name" value="Ankyrin repeat-containing domain"/>
    <property type="match status" value="2"/>
</dbReference>
<keyword evidence="3" id="KW-0547">Nucleotide-binding</keyword>
<dbReference type="PROSITE" id="PS50297">
    <property type="entry name" value="ANK_REP_REGION"/>
    <property type="match status" value="1"/>
</dbReference>
<evidence type="ECO:0000256" key="5">
    <source>
        <dbReference type="ARBA" id="ARBA00022840"/>
    </source>
</evidence>
<dbReference type="PROSITE" id="PS00108">
    <property type="entry name" value="PROTEIN_KINASE_ST"/>
    <property type="match status" value="1"/>
</dbReference>